<dbReference type="Proteomes" id="UP000326759">
    <property type="component" value="Unassembled WGS sequence"/>
</dbReference>
<evidence type="ECO:0000256" key="1">
    <source>
        <dbReference type="SAM" id="MobiDB-lite"/>
    </source>
</evidence>
<organism evidence="2 3">
    <name type="scientific">Armadillidium nasatum</name>
    <dbReference type="NCBI Taxonomy" id="96803"/>
    <lineage>
        <taxon>Eukaryota</taxon>
        <taxon>Metazoa</taxon>
        <taxon>Ecdysozoa</taxon>
        <taxon>Arthropoda</taxon>
        <taxon>Crustacea</taxon>
        <taxon>Multicrustacea</taxon>
        <taxon>Malacostraca</taxon>
        <taxon>Eumalacostraca</taxon>
        <taxon>Peracarida</taxon>
        <taxon>Isopoda</taxon>
        <taxon>Oniscidea</taxon>
        <taxon>Crinocheta</taxon>
        <taxon>Armadillidiidae</taxon>
        <taxon>Armadillidium</taxon>
    </lineage>
</organism>
<dbReference type="EMBL" id="SEYY01023603">
    <property type="protein sequence ID" value="KAB7494760.1"/>
    <property type="molecule type" value="Genomic_DNA"/>
</dbReference>
<feature type="region of interest" description="Disordered" evidence="1">
    <location>
        <begin position="1"/>
        <end position="47"/>
    </location>
</feature>
<gene>
    <name evidence="2" type="ORF">Anas_07338</name>
</gene>
<sequence>MSQSTLKVSVQPPLARGPSPTTEMRHRLQVPKIRGSGSSKTEEGGRSIWGEEEVELIKTCAILSSSLGLSKSLSTSDICVNDSNKQLRAWVSENISSKT</sequence>
<comment type="caution">
    <text evidence="2">The sequence shown here is derived from an EMBL/GenBank/DDBJ whole genome shotgun (WGS) entry which is preliminary data.</text>
</comment>
<evidence type="ECO:0000313" key="2">
    <source>
        <dbReference type="EMBL" id="KAB7494760.1"/>
    </source>
</evidence>
<name>A0A5N5SM39_9CRUS</name>
<keyword evidence="3" id="KW-1185">Reference proteome</keyword>
<proteinExistence type="predicted"/>
<reference evidence="2 3" key="1">
    <citation type="journal article" date="2019" name="PLoS Biol.">
        <title>Sex chromosomes control vertical transmission of feminizing Wolbachia symbionts in an isopod.</title>
        <authorList>
            <person name="Becking T."/>
            <person name="Chebbi M.A."/>
            <person name="Giraud I."/>
            <person name="Moumen B."/>
            <person name="Laverre T."/>
            <person name="Caubet Y."/>
            <person name="Peccoud J."/>
            <person name="Gilbert C."/>
            <person name="Cordaux R."/>
        </authorList>
    </citation>
    <scope>NUCLEOTIDE SEQUENCE [LARGE SCALE GENOMIC DNA]</scope>
    <source>
        <strain evidence="2">ANa2</strain>
        <tissue evidence="2">Whole body excluding digestive tract and cuticle</tissue>
    </source>
</reference>
<accession>A0A5N5SM39</accession>
<protein>
    <submittedName>
        <fullName evidence="2">Uncharacterized protein</fullName>
    </submittedName>
</protein>
<evidence type="ECO:0000313" key="3">
    <source>
        <dbReference type="Proteomes" id="UP000326759"/>
    </source>
</evidence>
<dbReference type="AlphaFoldDB" id="A0A5N5SM39"/>